<reference evidence="5 6" key="1">
    <citation type="submission" date="2023-03" db="EMBL/GenBank/DDBJ databases">
        <title>Comparative genome and transcriptome analysis combination mining strategies for increasing vitamin B12 production of Ensifer adhaerens strain.</title>
        <authorList>
            <person name="Yongheng L."/>
        </authorList>
    </citation>
    <scope>NUCLEOTIDE SEQUENCE [LARGE SCALE GENOMIC DNA]</scope>
    <source>
        <strain evidence="5 6">Casida A-T305</strain>
    </source>
</reference>
<sequence length="263" mass="28364">MSGAAYYNEIDPYAAAWLRNLIAAGHIAPGDVDERSIVDVQPDDLKGYTQCHFFAGIGGWSLALRLAGWADDRSAWTGSCPCQPLSLAGQQKGHADERHLWPAFYSLIEECRPSEVFGEQVASPDGREWFAGVRADLEDVGYACGSADLCAAGVGAPHPRQRLYWLAHLNQAGRRYASQSASSTERDGHRADGVGRWIGHWDRDGEQARFADGSTRRTKSGVGIMVDGFPGRVAAVGAFGNAIVPQLAAEFVGAYLDIERLAA</sequence>
<dbReference type="RefSeq" id="WP_034806285.1">
    <property type="nucleotide sequence ID" value="NZ_CP015880.1"/>
</dbReference>
<dbReference type="GO" id="GO:0008168">
    <property type="term" value="F:methyltransferase activity"/>
    <property type="evidence" value="ECO:0007669"/>
    <property type="project" value="UniProtKB-KW"/>
</dbReference>
<evidence type="ECO:0000313" key="6">
    <source>
        <dbReference type="Proteomes" id="UP001214094"/>
    </source>
</evidence>
<comment type="catalytic activity">
    <reaction evidence="4">
        <text>a 2'-deoxycytidine in DNA + S-adenosyl-L-methionine = a 5-methyl-2'-deoxycytidine in DNA + S-adenosyl-L-homocysteine + H(+)</text>
        <dbReference type="Rhea" id="RHEA:13681"/>
        <dbReference type="Rhea" id="RHEA-COMP:11369"/>
        <dbReference type="Rhea" id="RHEA-COMP:11370"/>
        <dbReference type="ChEBI" id="CHEBI:15378"/>
        <dbReference type="ChEBI" id="CHEBI:57856"/>
        <dbReference type="ChEBI" id="CHEBI:59789"/>
        <dbReference type="ChEBI" id="CHEBI:85452"/>
        <dbReference type="ChEBI" id="CHEBI:85454"/>
        <dbReference type="EC" id="2.1.1.37"/>
    </reaction>
</comment>
<keyword evidence="3" id="KW-0680">Restriction system</keyword>
<evidence type="ECO:0000313" key="5">
    <source>
        <dbReference type="EMBL" id="WFP89856.1"/>
    </source>
</evidence>
<keyword evidence="1 5" id="KW-0489">Methyltransferase</keyword>
<evidence type="ECO:0000256" key="1">
    <source>
        <dbReference type="ARBA" id="ARBA00022603"/>
    </source>
</evidence>
<keyword evidence="6" id="KW-1185">Reference proteome</keyword>
<dbReference type="Pfam" id="PF00145">
    <property type="entry name" value="DNA_methylase"/>
    <property type="match status" value="1"/>
</dbReference>
<name>A0ABY8HCM3_ENSAD</name>
<dbReference type="InterPro" id="IPR001525">
    <property type="entry name" value="C5_MeTfrase"/>
</dbReference>
<dbReference type="Proteomes" id="UP001214094">
    <property type="component" value="Chromosome"/>
</dbReference>
<gene>
    <name evidence="5" type="ORF">P4B07_14980</name>
</gene>
<dbReference type="SUPFAM" id="SSF53335">
    <property type="entry name" value="S-adenosyl-L-methionine-dependent methyltransferases"/>
    <property type="match status" value="1"/>
</dbReference>
<keyword evidence="2" id="KW-0808">Transferase</keyword>
<protein>
    <submittedName>
        <fullName evidence="5">DNA cytosine methyltransferase</fullName>
    </submittedName>
</protein>
<proteinExistence type="predicted"/>
<evidence type="ECO:0000256" key="2">
    <source>
        <dbReference type="ARBA" id="ARBA00022679"/>
    </source>
</evidence>
<accession>A0ABY8HCM3</accession>
<evidence type="ECO:0000256" key="4">
    <source>
        <dbReference type="ARBA" id="ARBA00047422"/>
    </source>
</evidence>
<organism evidence="5 6">
    <name type="scientific">Ensifer adhaerens</name>
    <name type="common">Sinorhizobium morelense</name>
    <dbReference type="NCBI Taxonomy" id="106592"/>
    <lineage>
        <taxon>Bacteria</taxon>
        <taxon>Pseudomonadati</taxon>
        <taxon>Pseudomonadota</taxon>
        <taxon>Alphaproteobacteria</taxon>
        <taxon>Hyphomicrobiales</taxon>
        <taxon>Rhizobiaceae</taxon>
        <taxon>Sinorhizobium/Ensifer group</taxon>
        <taxon>Ensifer</taxon>
    </lineage>
</organism>
<dbReference type="GeneID" id="32091626"/>
<dbReference type="InterPro" id="IPR029063">
    <property type="entry name" value="SAM-dependent_MTases_sf"/>
</dbReference>
<dbReference type="EMBL" id="CP121308">
    <property type="protein sequence ID" value="WFP89856.1"/>
    <property type="molecule type" value="Genomic_DNA"/>
</dbReference>
<dbReference type="GO" id="GO:0032259">
    <property type="term" value="P:methylation"/>
    <property type="evidence" value="ECO:0007669"/>
    <property type="project" value="UniProtKB-KW"/>
</dbReference>
<dbReference type="Gene3D" id="3.40.50.150">
    <property type="entry name" value="Vaccinia Virus protein VP39"/>
    <property type="match status" value="1"/>
</dbReference>
<evidence type="ECO:0000256" key="3">
    <source>
        <dbReference type="ARBA" id="ARBA00022747"/>
    </source>
</evidence>